<comment type="function">
    <text evidence="1 11">Catalyzes the reversible adenylation of nicotinate mononucleotide (NaMN) to nicotinic acid adenine dinucleotide (NaAD).</text>
</comment>
<evidence type="ECO:0000256" key="6">
    <source>
        <dbReference type="ARBA" id="ARBA00022695"/>
    </source>
</evidence>
<evidence type="ECO:0000313" key="14">
    <source>
        <dbReference type="Proteomes" id="UP001217485"/>
    </source>
</evidence>
<dbReference type="InterPro" id="IPR004821">
    <property type="entry name" value="Cyt_trans-like"/>
</dbReference>
<proteinExistence type="inferred from homology"/>
<evidence type="ECO:0000256" key="3">
    <source>
        <dbReference type="ARBA" id="ARBA00009014"/>
    </source>
</evidence>
<evidence type="ECO:0000256" key="1">
    <source>
        <dbReference type="ARBA" id="ARBA00002324"/>
    </source>
</evidence>
<keyword evidence="8 11" id="KW-0067">ATP-binding</keyword>
<dbReference type="SUPFAM" id="SSF52374">
    <property type="entry name" value="Nucleotidylyl transferase"/>
    <property type="match status" value="1"/>
</dbReference>
<comment type="similarity">
    <text evidence="3 11">Belongs to the NadD family.</text>
</comment>
<evidence type="ECO:0000256" key="9">
    <source>
        <dbReference type="ARBA" id="ARBA00023027"/>
    </source>
</evidence>
<dbReference type="NCBIfam" id="TIGR00482">
    <property type="entry name" value="nicotinate (nicotinamide) nucleotide adenylyltransferase"/>
    <property type="match status" value="1"/>
</dbReference>
<reference evidence="13 14" key="1">
    <citation type="submission" date="2023-01" db="EMBL/GenBank/DDBJ databases">
        <title>Minimal conservation of predation-associated metabolite biosynthetic gene clusters underscores biosynthetic potential of Myxococcota including descriptions for ten novel species: Archangium lansinium sp. nov., Myxococcus landrumus sp. nov., Nannocystis bai.</title>
        <authorList>
            <person name="Ahearne A."/>
            <person name="Stevens C."/>
            <person name="Dowd S."/>
        </authorList>
    </citation>
    <scope>NUCLEOTIDE SEQUENCE [LARGE SCALE GENOMIC DNA]</scope>
    <source>
        <strain evidence="13 14">WIWO2</strain>
    </source>
</reference>
<protein>
    <recommendedName>
        <fullName evidence="11">Probable nicotinate-nucleotide adenylyltransferase</fullName>
        <ecNumber evidence="11">2.7.7.18</ecNumber>
    </recommendedName>
    <alternativeName>
        <fullName evidence="11">Deamido-NAD(+) diphosphorylase</fullName>
    </alternativeName>
    <alternativeName>
        <fullName evidence="11">Deamido-NAD(+) pyrophosphorylase</fullName>
    </alternativeName>
    <alternativeName>
        <fullName evidence="11">Nicotinate mononucleotide adenylyltransferase</fullName>
        <shortName evidence="11">NaMN adenylyltransferase</shortName>
    </alternativeName>
</protein>
<evidence type="ECO:0000256" key="8">
    <source>
        <dbReference type="ARBA" id="ARBA00022840"/>
    </source>
</evidence>
<sequence length="220" mass="23921">MARTVEAPARAQAAPAPEARRVAIFGGSFNPPHVAHVLAATYALTIAPIDEVLVVPVYRHPFSKELVPFEHRLAMCHLALGWLPRVSVSPVERDLGGESLTLRTLEHLAAAHPDWAMRLLVGADVLPDLPRWHRFDRIEQLAPPIVLGRSGVVAPAAERLDAGPADARPHLRPADVELPRISSSDIRRALAAGDLEAVHQRVPRAVLDYVIAHRLYGSGS</sequence>
<dbReference type="Proteomes" id="UP001217485">
    <property type="component" value="Unassembled WGS sequence"/>
</dbReference>
<name>A0ABT5CHA5_9BACT</name>
<keyword evidence="5 11" id="KW-0808">Transferase</keyword>
<gene>
    <name evidence="11 13" type="primary">nadD</name>
    <name evidence="13" type="ORF">POL72_46130</name>
</gene>
<evidence type="ECO:0000259" key="12">
    <source>
        <dbReference type="Pfam" id="PF01467"/>
    </source>
</evidence>
<comment type="catalytic activity">
    <reaction evidence="10 11">
        <text>nicotinate beta-D-ribonucleotide + ATP + H(+) = deamido-NAD(+) + diphosphate</text>
        <dbReference type="Rhea" id="RHEA:22860"/>
        <dbReference type="ChEBI" id="CHEBI:15378"/>
        <dbReference type="ChEBI" id="CHEBI:30616"/>
        <dbReference type="ChEBI" id="CHEBI:33019"/>
        <dbReference type="ChEBI" id="CHEBI:57502"/>
        <dbReference type="ChEBI" id="CHEBI:58437"/>
        <dbReference type="EC" id="2.7.7.18"/>
    </reaction>
</comment>
<evidence type="ECO:0000256" key="2">
    <source>
        <dbReference type="ARBA" id="ARBA00005019"/>
    </source>
</evidence>
<comment type="caution">
    <text evidence="13">The sequence shown here is derived from an EMBL/GenBank/DDBJ whole genome shotgun (WGS) entry which is preliminary data.</text>
</comment>
<evidence type="ECO:0000313" key="13">
    <source>
        <dbReference type="EMBL" id="MDC0685180.1"/>
    </source>
</evidence>
<dbReference type="InterPro" id="IPR014729">
    <property type="entry name" value="Rossmann-like_a/b/a_fold"/>
</dbReference>
<accession>A0ABT5CHA5</accession>
<dbReference type="Gene3D" id="3.40.50.620">
    <property type="entry name" value="HUPs"/>
    <property type="match status" value="1"/>
</dbReference>
<dbReference type="PANTHER" id="PTHR39321">
    <property type="entry name" value="NICOTINATE-NUCLEOTIDE ADENYLYLTRANSFERASE-RELATED"/>
    <property type="match status" value="1"/>
</dbReference>
<dbReference type="GO" id="GO:0016779">
    <property type="term" value="F:nucleotidyltransferase activity"/>
    <property type="evidence" value="ECO:0007669"/>
    <property type="project" value="UniProtKB-KW"/>
</dbReference>
<evidence type="ECO:0000256" key="11">
    <source>
        <dbReference type="HAMAP-Rule" id="MF_00244"/>
    </source>
</evidence>
<dbReference type="Pfam" id="PF01467">
    <property type="entry name" value="CTP_transf_like"/>
    <property type="match status" value="1"/>
</dbReference>
<dbReference type="PANTHER" id="PTHR39321:SF3">
    <property type="entry name" value="PHOSPHOPANTETHEINE ADENYLYLTRANSFERASE"/>
    <property type="match status" value="1"/>
</dbReference>
<feature type="domain" description="Cytidyltransferase-like" evidence="12">
    <location>
        <begin position="24"/>
        <end position="188"/>
    </location>
</feature>
<keyword evidence="9 11" id="KW-0520">NAD</keyword>
<evidence type="ECO:0000256" key="10">
    <source>
        <dbReference type="ARBA" id="ARBA00048721"/>
    </source>
</evidence>
<evidence type="ECO:0000256" key="4">
    <source>
        <dbReference type="ARBA" id="ARBA00022642"/>
    </source>
</evidence>
<dbReference type="RefSeq" id="WP_272103298.1">
    <property type="nucleotide sequence ID" value="NZ_JAQNDK010000006.1"/>
</dbReference>
<keyword evidence="6 11" id="KW-0548">Nucleotidyltransferase</keyword>
<dbReference type="CDD" id="cd02165">
    <property type="entry name" value="NMNAT"/>
    <property type="match status" value="1"/>
</dbReference>
<organism evidence="13 14">
    <name type="scientific">Sorangium atrum</name>
    <dbReference type="NCBI Taxonomy" id="2995308"/>
    <lineage>
        <taxon>Bacteria</taxon>
        <taxon>Pseudomonadati</taxon>
        <taxon>Myxococcota</taxon>
        <taxon>Polyangia</taxon>
        <taxon>Polyangiales</taxon>
        <taxon>Polyangiaceae</taxon>
        <taxon>Sorangium</taxon>
    </lineage>
</organism>
<evidence type="ECO:0000256" key="7">
    <source>
        <dbReference type="ARBA" id="ARBA00022741"/>
    </source>
</evidence>
<keyword evidence="7 11" id="KW-0547">Nucleotide-binding</keyword>
<dbReference type="EC" id="2.7.7.18" evidence="11"/>
<dbReference type="EMBL" id="JAQNDK010000006">
    <property type="protein sequence ID" value="MDC0685180.1"/>
    <property type="molecule type" value="Genomic_DNA"/>
</dbReference>
<comment type="pathway">
    <text evidence="2 11">Cofactor biosynthesis; NAD(+) biosynthesis; deamido-NAD(+) from nicotinate D-ribonucleotide: step 1/1.</text>
</comment>
<dbReference type="HAMAP" id="MF_00244">
    <property type="entry name" value="NaMN_adenylyltr"/>
    <property type="match status" value="1"/>
</dbReference>
<evidence type="ECO:0000256" key="5">
    <source>
        <dbReference type="ARBA" id="ARBA00022679"/>
    </source>
</evidence>
<keyword evidence="14" id="KW-1185">Reference proteome</keyword>
<keyword evidence="4 11" id="KW-0662">Pyridine nucleotide biosynthesis</keyword>
<dbReference type="InterPro" id="IPR005248">
    <property type="entry name" value="NadD/NMNAT"/>
</dbReference>